<feature type="transmembrane region" description="Helical" evidence="5">
    <location>
        <begin position="113"/>
        <end position="132"/>
    </location>
</feature>
<dbReference type="PANTHER" id="PTHR23121:SF9">
    <property type="entry name" value="SODIUM-DEPENDENT GLUCOSE TRANSPORTER 1"/>
    <property type="match status" value="1"/>
</dbReference>
<sequence>MVLAGGSSCAPLRNGFSSGLSPYALCSFIIAFVIVGISVSISGPSVMFLEEIVHTWEDEIALIFTSRSVGALGGWLLSVAILEDAPGHCGSLVGFGLFGLALVNFGVAFSYHLWWLLAAFACQGGFIVVAAQGERSKLHYCDSIDFEMFIAGFSRGSCYVTCGSYVCSQDCFLNLSYSPYFEWLMLFNYRLLGILILGCLAYVTKHSESPRRIHQLLVFCSLVGCALTPILFIPFASGVTFDNGSPVVPLAGASASVSNFSVFHTIPRPPRSLSDDTNRTINESISFDQTTRISIEGFIVTTSQPHTISVNQSTNNLLIPTSTTGSTPAQYGNGNSSIPLPSISDASGTPSALNSFVNTSTTLVDREVNETRATTFSTVVFKSTLSSLNNTSEAPMKPSVVDAEHLNQDSSSADGSNTAAKMKLVDGDVRLTNSEGSGVLGVQGDGEMKKPSVVDATHLSQDQKTADGSSTADKMKHADEKIHDDNPELPVILVPSPAPPVLKPETITNDSIELPKPPILTTAIPLSKSNCISPLMPVESPSQNYEPKLRSNDSYRLTSSYNTKWDRRTPRRSHDEHMRYQYMKSVRYVYVSVGLLTVIAWFILLPLTGLIPYVRHFFECFAIQTSHRQSSQIENQSHRNDFNTKPNDDVERTDFAKDPQPEIRSLTEDESPPPQIESKTVAWSSKEGESQSQEKPMFRVSVSVPNFAVLRSVRHNPSQAHRKNVEFSDVDANETFQTPEQSVYLNYAPEPTIWPLVTWPTDFWLLAATFLFAGLETTYGAFIHSFTLRTLNWTPVDALLVATIFWSGDVIGRLCHLCLGASSDMGISLLQKAVDFPSKETLQSSSLSPAQRNCRRERSFHIAALFIRTVGSLICLICASMMKEMTSSHLVYRPRFDQSYAAVFESWSTSKDRATWMATLGLGLGLGATASSGLNVYNSHGRRFYLAFLLGQLAVPATSGYLTERVLHKNASETLGRTTIILSILIFFSLLIDLLLRVFRRFFWWKIVINWFSCFSGEKEKPETRRNVTGGDAHVQPKKSLVDVAWETPPSAPAIPLKTRQKNGLEC</sequence>
<evidence type="ECO:0000256" key="4">
    <source>
        <dbReference type="SAM" id="MobiDB-lite"/>
    </source>
</evidence>
<dbReference type="EMBL" id="UYRS01018402">
    <property type="protein sequence ID" value="VDK34757.1"/>
    <property type="molecule type" value="Genomic_DNA"/>
</dbReference>
<evidence type="ECO:0000313" key="7">
    <source>
        <dbReference type="Proteomes" id="UP000282613"/>
    </source>
</evidence>
<dbReference type="WBParaSite" id="TASK_0000524701-mRNA-1">
    <property type="protein sequence ID" value="TASK_0000524701-mRNA-1"/>
    <property type="gene ID" value="TASK_0000524701"/>
</dbReference>
<feature type="region of interest" description="Disordered" evidence="4">
    <location>
        <begin position="629"/>
        <end position="696"/>
    </location>
</feature>
<feature type="transmembrane region" description="Helical" evidence="5">
    <location>
        <begin position="588"/>
        <end position="607"/>
    </location>
</feature>
<protein>
    <submittedName>
        <fullName evidence="8">MFS_1_like domain-containing protein</fullName>
    </submittedName>
</protein>
<evidence type="ECO:0000256" key="1">
    <source>
        <dbReference type="ARBA" id="ARBA00022692"/>
    </source>
</evidence>
<name>A0A0R3W571_TAEAS</name>
<reference evidence="6 7" key="2">
    <citation type="submission" date="2018-11" db="EMBL/GenBank/DDBJ databases">
        <authorList>
            <consortium name="Pathogen Informatics"/>
        </authorList>
    </citation>
    <scope>NUCLEOTIDE SEQUENCE [LARGE SCALE GENOMIC DNA]</scope>
</reference>
<keyword evidence="1 5" id="KW-0812">Transmembrane</keyword>
<feature type="transmembrane region" description="Helical" evidence="5">
    <location>
        <begin position="20"/>
        <end position="41"/>
    </location>
</feature>
<keyword evidence="7" id="KW-1185">Reference proteome</keyword>
<evidence type="ECO:0000256" key="5">
    <source>
        <dbReference type="SAM" id="Phobius"/>
    </source>
</evidence>
<keyword evidence="2 5" id="KW-1133">Transmembrane helix</keyword>
<feature type="compositionally biased region" description="Basic and acidic residues" evidence="4">
    <location>
        <begin position="636"/>
        <end position="667"/>
    </location>
</feature>
<proteinExistence type="predicted"/>
<feature type="transmembrane region" description="Helical" evidence="5">
    <location>
        <begin position="186"/>
        <end position="204"/>
    </location>
</feature>
<reference evidence="8" key="1">
    <citation type="submission" date="2017-02" db="UniProtKB">
        <authorList>
            <consortium name="WormBaseParasite"/>
        </authorList>
    </citation>
    <scope>IDENTIFICATION</scope>
</reference>
<feature type="transmembrane region" description="Helical" evidence="5">
    <location>
        <begin position="61"/>
        <end position="82"/>
    </location>
</feature>
<organism evidence="8">
    <name type="scientific">Taenia asiatica</name>
    <name type="common">Asian tapeworm</name>
    <dbReference type="NCBI Taxonomy" id="60517"/>
    <lineage>
        <taxon>Eukaryota</taxon>
        <taxon>Metazoa</taxon>
        <taxon>Spiralia</taxon>
        <taxon>Lophotrochozoa</taxon>
        <taxon>Platyhelminthes</taxon>
        <taxon>Cestoda</taxon>
        <taxon>Eucestoda</taxon>
        <taxon>Cyclophyllidea</taxon>
        <taxon>Taeniidae</taxon>
        <taxon>Taenia</taxon>
    </lineage>
</organism>
<evidence type="ECO:0000313" key="8">
    <source>
        <dbReference type="WBParaSite" id="TASK_0000524701-mRNA-1"/>
    </source>
</evidence>
<evidence type="ECO:0000256" key="2">
    <source>
        <dbReference type="ARBA" id="ARBA00022989"/>
    </source>
</evidence>
<dbReference type="PANTHER" id="PTHR23121">
    <property type="entry name" value="SODIUM-DEPENDENT GLUCOSE TRANSPORTER 1"/>
    <property type="match status" value="1"/>
</dbReference>
<feature type="transmembrane region" description="Helical" evidence="5">
    <location>
        <begin position="862"/>
        <end position="882"/>
    </location>
</feature>
<feature type="transmembrane region" description="Helical" evidence="5">
    <location>
        <begin position="763"/>
        <end position="782"/>
    </location>
</feature>
<feature type="transmembrane region" description="Helical" evidence="5">
    <location>
        <begin position="247"/>
        <end position="266"/>
    </location>
</feature>
<feature type="transmembrane region" description="Helical" evidence="5">
    <location>
        <begin position="89"/>
        <end position="107"/>
    </location>
</feature>
<feature type="transmembrane region" description="Helical" evidence="5">
    <location>
        <begin position="975"/>
        <end position="996"/>
    </location>
</feature>
<accession>A0A0R3W571</accession>
<feature type="transmembrane region" description="Helical" evidence="5">
    <location>
        <begin position="914"/>
        <end position="937"/>
    </location>
</feature>
<keyword evidence="3 5" id="KW-0472">Membrane</keyword>
<dbReference type="Proteomes" id="UP000282613">
    <property type="component" value="Unassembled WGS sequence"/>
</dbReference>
<feature type="transmembrane region" description="Helical" evidence="5">
    <location>
        <begin position="216"/>
        <end position="235"/>
    </location>
</feature>
<gene>
    <name evidence="6" type="ORF">TASK_LOCUS5248</name>
</gene>
<dbReference type="AlphaFoldDB" id="A0A0R3W571"/>
<dbReference type="OrthoDB" id="6265519at2759"/>
<evidence type="ECO:0000256" key="3">
    <source>
        <dbReference type="ARBA" id="ARBA00023136"/>
    </source>
</evidence>
<evidence type="ECO:0000313" key="6">
    <source>
        <dbReference type="EMBL" id="VDK34757.1"/>
    </source>
</evidence>
<feature type="transmembrane region" description="Helical" evidence="5">
    <location>
        <begin position="944"/>
        <end position="963"/>
    </location>
</feature>